<proteinExistence type="predicted"/>
<name>A0ABW5RRG3_9BACI</name>
<keyword evidence="4" id="KW-1185">Reference proteome</keyword>
<comment type="caution">
    <text evidence="3">The sequence shown here is derived from an EMBL/GenBank/DDBJ whole genome shotgun (WGS) entry which is preliminary data.</text>
</comment>
<reference evidence="4" key="1">
    <citation type="journal article" date="2019" name="Int. J. Syst. Evol. Microbiol.">
        <title>The Global Catalogue of Microorganisms (GCM) 10K type strain sequencing project: providing services to taxonomists for standard genome sequencing and annotation.</title>
        <authorList>
            <consortium name="The Broad Institute Genomics Platform"/>
            <consortium name="The Broad Institute Genome Sequencing Center for Infectious Disease"/>
            <person name="Wu L."/>
            <person name="Ma J."/>
        </authorList>
    </citation>
    <scope>NUCLEOTIDE SEQUENCE [LARGE SCALE GENOMIC DNA]</scope>
    <source>
        <strain evidence="4">KCTC 3913</strain>
    </source>
</reference>
<evidence type="ECO:0000313" key="3">
    <source>
        <dbReference type="EMBL" id="MFD2681030.1"/>
    </source>
</evidence>
<protein>
    <submittedName>
        <fullName evidence="3">UvrB/UvrC motif-containing protein</fullName>
    </submittedName>
</protein>
<keyword evidence="1" id="KW-0175">Coiled coil</keyword>
<dbReference type="Pfam" id="PF02151">
    <property type="entry name" value="UVR"/>
    <property type="match status" value="1"/>
</dbReference>
<feature type="coiled-coil region" evidence="1">
    <location>
        <begin position="134"/>
        <end position="180"/>
    </location>
</feature>
<dbReference type="PANTHER" id="PTHR38430:SF1">
    <property type="entry name" value="PROTEIN-ARGININE KINASE ACTIVATOR PROTEIN"/>
    <property type="match status" value="1"/>
</dbReference>
<dbReference type="PROSITE" id="PS50151">
    <property type="entry name" value="UVR"/>
    <property type="match status" value="1"/>
</dbReference>
<feature type="domain" description="UVR" evidence="2">
    <location>
        <begin position="138"/>
        <end position="173"/>
    </location>
</feature>
<dbReference type="RefSeq" id="WP_377934887.1">
    <property type="nucleotide sequence ID" value="NZ_JBHUMF010000022.1"/>
</dbReference>
<dbReference type="InterPro" id="IPR025542">
    <property type="entry name" value="YacH"/>
</dbReference>
<evidence type="ECO:0000256" key="1">
    <source>
        <dbReference type="SAM" id="Coils"/>
    </source>
</evidence>
<dbReference type="Gene3D" id="4.10.860.10">
    <property type="entry name" value="UVR domain"/>
    <property type="match status" value="1"/>
</dbReference>
<evidence type="ECO:0000313" key="4">
    <source>
        <dbReference type="Proteomes" id="UP001597506"/>
    </source>
</evidence>
<evidence type="ECO:0000259" key="2">
    <source>
        <dbReference type="PROSITE" id="PS50151"/>
    </source>
</evidence>
<dbReference type="SUPFAM" id="SSF46600">
    <property type="entry name" value="C-terminal UvrC-binding domain of UvrB"/>
    <property type="match status" value="1"/>
</dbReference>
<organism evidence="3 4">
    <name type="scientific">Bacillus seohaeanensis</name>
    <dbReference type="NCBI Taxonomy" id="284580"/>
    <lineage>
        <taxon>Bacteria</taxon>
        <taxon>Bacillati</taxon>
        <taxon>Bacillota</taxon>
        <taxon>Bacilli</taxon>
        <taxon>Bacillales</taxon>
        <taxon>Bacillaceae</taxon>
        <taxon>Bacillus</taxon>
    </lineage>
</organism>
<accession>A0ABW5RRG3</accession>
<dbReference type="PANTHER" id="PTHR38430">
    <property type="entry name" value="PROTEIN-ARGININE KINASE ACTIVATOR PROTEIN"/>
    <property type="match status" value="1"/>
</dbReference>
<dbReference type="PIRSF" id="PIRSF015034">
    <property type="entry name" value="YacH"/>
    <property type="match status" value="1"/>
</dbReference>
<sequence length="182" mass="20645">MICQECNERPATLHFTKIVNGEKTEVHLCEHCAHDKGEMLMSDGSPGFSVNSLLAGLLNMTSGPKQAQETEFPKREVLQCHKCKMTFPQFVKVGRFGCSNCYETFQDHLNPILKRVHSGNIEHHGKVPERMGGAIHIKRKLTNLKTELQQLIKQEEFEKAAEVRDEIRSLEKEASDKGGERE</sequence>
<gene>
    <name evidence="3" type="ORF">ACFSUL_09765</name>
</gene>
<dbReference type="InterPro" id="IPR036876">
    <property type="entry name" value="UVR_dom_sf"/>
</dbReference>
<dbReference type="InterPro" id="IPR001943">
    <property type="entry name" value="UVR_dom"/>
</dbReference>
<dbReference type="Proteomes" id="UP001597506">
    <property type="component" value="Unassembled WGS sequence"/>
</dbReference>
<dbReference type="EMBL" id="JBHUMF010000022">
    <property type="protein sequence ID" value="MFD2681030.1"/>
    <property type="molecule type" value="Genomic_DNA"/>
</dbReference>